<evidence type="ECO:0000313" key="1">
    <source>
        <dbReference type="Proteomes" id="UP000492821"/>
    </source>
</evidence>
<reference evidence="2" key="2">
    <citation type="submission" date="2020-10" db="UniProtKB">
        <authorList>
            <consortium name="WormBaseParasite"/>
        </authorList>
    </citation>
    <scope>IDENTIFICATION</scope>
</reference>
<sequence length="96" mass="10836">MALAIRQVYLRHLCPPFAATSTHSFSSFIARVRRPTGIKMDPLMARIATLPTRFLERMLVMATPEERLRLAMTFPDHPIIGKNDEFRALFPPAAAA</sequence>
<evidence type="ECO:0000313" key="2">
    <source>
        <dbReference type="WBParaSite" id="Pan_g7642.t1"/>
    </source>
</evidence>
<dbReference type="AlphaFoldDB" id="A0A7E4W8U2"/>
<reference evidence="1" key="1">
    <citation type="journal article" date="2013" name="Genetics">
        <title>The draft genome and transcriptome of Panagrellus redivivus are shaped by the harsh demands of a free-living lifestyle.</title>
        <authorList>
            <person name="Srinivasan J."/>
            <person name="Dillman A.R."/>
            <person name="Macchietto M.G."/>
            <person name="Heikkinen L."/>
            <person name="Lakso M."/>
            <person name="Fracchia K.M."/>
            <person name="Antoshechkin I."/>
            <person name="Mortazavi A."/>
            <person name="Wong G."/>
            <person name="Sternberg P.W."/>
        </authorList>
    </citation>
    <scope>NUCLEOTIDE SEQUENCE [LARGE SCALE GENOMIC DNA]</scope>
    <source>
        <strain evidence="1">MT8872</strain>
    </source>
</reference>
<organism evidence="1 2">
    <name type="scientific">Panagrellus redivivus</name>
    <name type="common">Microworm</name>
    <dbReference type="NCBI Taxonomy" id="6233"/>
    <lineage>
        <taxon>Eukaryota</taxon>
        <taxon>Metazoa</taxon>
        <taxon>Ecdysozoa</taxon>
        <taxon>Nematoda</taxon>
        <taxon>Chromadorea</taxon>
        <taxon>Rhabditida</taxon>
        <taxon>Tylenchina</taxon>
        <taxon>Panagrolaimomorpha</taxon>
        <taxon>Panagrolaimoidea</taxon>
        <taxon>Panagrolaimidae</taxon>
        <taxon>Panagrellus</taxon>
    </lineage>
</organism>
<dbReference type="WBParaSite" id="Pan_g7642.t1">
    <property type="protein sequence ID" value="Pan_g7642.t1"/>
    <property type="gene ID" value="Pan_g7642"/>
</dbReference>
<keyword evidence="1" id="KW-1185">Reference proteome</keyword>
<protein>
    <submittedName>
        <fullName evidence="2">PORR domain-containing protein</fullName>
    </submittedName>
</protein>
<proteinExistence type="predicted"/>
<accession>A0A7E4W8U2</accession>
<name>A0A7E4W8U2_PANRE</name>
<dbReference type="Proteomes" id="UP000492821">
    <property type="component" value="Unassembled WGS sequence"/>
</dbReference>